<sequence>MAGLGRVLTSATALAKSQLEAAGRPVYMVCRSKFTRSRIPPQVFDECSKEHEKYGGDPEQPHKLHIVTRIKSTKGRPYWEKKVVKSLGIQKSHEPRIHKNTPSVNNQLKIIKHLVRIQPLKLPNGLPSEAEMADSHLNSKGELVVKHLQTAAVKETVAL</sequence>
<dbReference type="GO" id="GO:0005743">
    <property type="term" value="C:mitochondrial inner membrane"/>
    <property type="evidence" value="ECO:0007669"/>
    <property type="project" value="UniProtKB-ARBA"/>
</dbReference>
<keyword evidence="11" id="KW-1185">Reference proteome</keyword>
<evidence type="ECO:0000256" key="3">
    <source>
        <dbReference type="ARBA" id="ARBA00022946"/>
    </source>
</evidence>
<dbReference type="InterPro" id="IPR036919">
    <property type="entry name" value="Ribo_uL30_ferredoxin-like_sf"/>
</dbReference>
<evidence type="ECO:0000256" key="6">
    <source>
        <dbReference type="ARBA" id="ARBA00023274"/>
    </source>
</evidence>
<protein>
    <recommendedName>
        <fullName evidence="7">Large ribosomal subunit protein uL30m</fullName>
    </recommendedName>
    <alternativeName>
        <fullName evidence="8">39S ribosomal protein L30, mitochondrial</fullName>
    </alternativeName>
</protein>
<dbReference type="Proteomes" id="UP000319801">
    <property type="component" value="Unassembled WGS sequence"/>
</dbReference>
<dbReference type="FunFam" id="3.30.1390.20:FF:000005">
    <property type="entry name" value="39S ribosomal protein L30, mitochondrial"/>
    <property type="match status" value="1"/>
</dbReference>
<evidence type="ECO:0000256" key="5">
    <source>
        <dbReference type="ARBA" id="ARBA00023128"/>
    </source>
</evidence>
<keyword evidence="5" id="KW-0496">Mitochondrion</keyword>
<evidence type="ECO:0000256" key="1">
    <source>
        <dbReference type="ARBA" id="ARBA00004173"/>
    </source>
</evidence>
<keyword evidence="3" id="KW-0809">Transit peptide</keyword>
<dbReference type="Gene3D" id="3.30.1390.20">
    <property type="entry name" value="Ribosomal protein L30, ferredoxin-like fold domain"/>
    <property type="match status" value="1"/>
</dbReference>
<dbReference type="EMBL" id="VCAZ01000027">
    <property type="protein sequence ID" value="TSL16123.1"/>
    <property type="molecule type" value="Genomic_DNA"/>
</dbReference>
<organism evidence="10 11">
    <name type="scientific">Bagarius yarrelli</name>
    <name type="common">Goonch</name>
    <name type="synonym">Bagrus yarrelli</name>
    <dbReference type="NCBI Taxonomy" id="175774"/>
    <lineage>
        <taxon>Eukaryota</taxon>
        <taxon>Metazoa</taxon>
        <taxon>Chordata</taxon>
        <taxon>Craniata</taxon>
        <taxon>Vertebrata</taxon>
        <taxon>Euteleostomi</taxon>
        <taxon>Actinopterygii</taxon>
        <taxon>Neopterygii</taxon>
        <taxon>Teleostei</taxon>
        <taxon>Ostariophysi</taxon>
        <taxon>Siluriformes</taxon>
        <taxon>Sisoridae</taxon>
        <taxon>Sisorinae</taxon>
        <taxon>Bagarius</taxon>
    </lineage>
</organism>
<comment type="subcellular location">
    <subcellularLocation>
        <location evidence="1">Mitochondrion</location>
    </subcellularLocation>
</comment>
<evidence type="ECO:0000256" key="7">
    <source>
        <dbReference type="ARBA" id="ARBA00035281"/>
    </source>
</evidence>
<dbReference type="OrthoDB" id="9973389at2759"/>
<feature type="domain" description="Large ribosomal subunit protein uL30-like ferredoxin-like fold" evidence="9">
    <location>
        <begin position="66"/>
        <end position="115"/>
    </location>
</feature>
<comment type="similarity">
    <text evidence="2">Belongs to the universal ribosomal protein uL30 family.</text>
</comment>
<dbReference type="GO" id="GO:0006412">
    <property type="term" value="P:translation"/>
    <property type="evidence" value="ECO:0007669"/>
    <property type="project" value="InterPro"/>
</dbReference>
<keyword evidence="4 10" id="KW-0689">Ribosomal protein</keyword>
<evidence type="ECO:0000259" key="9">
    <source>
        <dbReference type="Pfam" id="PF00327"/>
    </source>
</evidence>
<dbReference type="InterPro" id="IPR005996">
    <property type="entry name" value="Ribosomal_uL30_bac-type"/>
</dbReference>
<gene>
    <name evidence="10" type="ORF">Baya_5931</name>
</gene>
<name>A0A556TXY4_BAGYA</name>
<evidence type="ECO:0000256" key="8">
    <source>
        <dbReference type="ARBA" id="ARBA00035356"/>
    </source>
</evidence>
<dbReference type="PANTHER" id="PTHR15892">
    <property type="entry name" value="MITOCHONDRIAL RIBOSOMAL PROTEIN L30"/>
    <property type="match status" value="1"/>
</dbReference>
<dbReference type="CDD" id="cd00355">
    <property type="entry name" value="Ribosomal_L30_like"/>
    <property type="match status" value="1"/>
</dbReference>
<dbReference type="AlphaFoldDB" id="A0A556TXY4"/>
<dbReference type="PANTHER" id="PTHR15892:SF2">
    <property type="entry name" value="LARGE RIBOSOMAL SUBUNIT PROTEIN UL30M"/>
    <property type="match status" value="1"/>
</dbReference>
<keyword evidence="6" id="KW-0687">Ribonucleoprotein</keyword>
<evidence type="ECO:0000256" key="2">
    <source>
        <dbReference type="ARBA" id="ARBA00007594"/>
    </source>
</evidence>
<proteinExistence type="inferred from homology"/>
<evidence type="ECO:0000256" key="4">
    <source>
        <dbReference type="ARBA" id="ARBA00022980"/>
    </source>
</evidence>
<reference evidence="10 11" key="1">
    <citation type="journal article" date="2019" name="Genome Biol. Evol.">
        <title>Whole-Genome Sequencing of the Giant Devil Catfish, Bagarius yarrelli.</title>
        <authorList>
            <person name="Jiang W."/>
            <person name="Lv Y."/>
            <person name="Cheng L."/>
            <person name="Yang K."/>
            <person name="Chao B."/>
            <person name="Wang X."/>
            <person name="Li Y."/>
            <person name="Pan X."/>
            <person name="You X."/>
            <person name="Zhang Y."/>
            <person name="Yang J."/>
            <person name="Li J."/>
            <person name="Zhang X."/>
            <person name="Liu S."/>
            <person name="Sun C."/>
            <person name="Yang J."/>
            <person name="Shi Q."/>
        </authorList>
    </citation>
    <scope>NUCLEOTIDE SEQUENCE [LARGE SCALE GENOMIC DNA]</scope>
    <source>
        <strain evidence="10">JWS20170419001</strain>
        <tissue evidence="10">Muscle</tissue>
    </source>
</reference>
<dbReference type="SUPFAM" id="SSF55129">
    <property type="entry name" value="Ribosomal protein L30p/L7e"/>
    <property type="match status" value="1"/>
</dbReference>
<evidence type="ECO:0000313" key="11">
    <source>
        <dbReference type="Proteomes" id="UP000319801"/>
    </source>
</evidence>
<dbReference type="GO" id="GO:0003735">
    <property type="term" value="F:structural constituent of ribosome"/>
    <property type="evidence" value="ECO:0007669"/>
    <property type="project" value="InterPro"/>
</dbReference>
<dbReference type="Pfam" id="PF00327">
    <property type="entry name" value="Ribosomal_L30"/>
    <property type="match status" value="1"/>
</dbReference>
<comment type="caution">
    <text evidence="10">The sequence shown here is derived from an EMBL/GenBank/DDBJ whole genome shotgun (WGS) entry which is preliminary data.</text>
</comment>
<dbReference type="GO" id="GO:0015934">
    <property type="term" value="C:large ribosomal subunit"/>
    <property type="evidence" value="ECO:0007669"/>
    <property type="project" value="InterPro"/>
</dbReference>
<dbReference type="InterPro" id="IPR016082">
    <property type="entry name" value="Ribosomal_uL30_ferredoxin-like"/>
</dbReference>
<accession>A0A556TXY4</accession>
<evidence type="ECO:0000313" key="10">
    <source>
        <dbReference type="EMBL" id="TSL16123.1"/>
    </source>
</evidence>